<evidence type="ECO:0000256" key="1">
    <source>
        <dbReference type="SAM" id="MobiDB-lite"/>
    </source>
</evidence>
<feature type="compositionally biased region" description="Basic residues" evidence="1">
    <location>
        <begin position="393"/>
        <end position="408"/>
    </location>
</feature>
<protein>
    <submittedName>
        <fullName evidence="3">Stage 0 sporulation family protein</fullName>
    </submittedName>
</protein>
<dbReference type="PROSITE" id="PS51411">
    <property type="entry name" value="PSP1_C"/>
    <property type="match status" value="1"/>
</dbReference>
<evidence type="ECO:0000259" key="2">
    <source>
        <dbReference type="PROSITE" id="PS51411"/>
    </source>
</evidence>
<feature type="compositionally biased region" description="Basic and acidic residues" evidence="1">
    <location>
        <begin position="349"/>
        <end position="372"/>
    </location>
</feature>
<evidence type="ECO:0000313" key="3">
    <source>
        <dbReference type="EMBL" id="HJB14224.1"/>
    </source>
</evidence>
<feature type="compositionally biased region" description="Basic residues" evidence="1">
    <location>
        <begin position="329"/>
        <end position="341"/>
    </location>
</feature>
<dbReference type="PANTHER" id="PTHR43830:SF3">
    <property type="entry name" value="PROTEIN PSP1"/>
    <property type="match status" value="1"/>
</dbReference>
<comment type="caution">
    <text evidence="3">The sequence shown here is derived from an EMBL/GenBank/DDBJ whole genome shotgun (WGS) entry which is preliminary data.</text>
</comment>
<organism evidence="3 4">
    <name type="scientific">Candidatus Oscillibacter excrementigallinarum</name>
    <dbReference type="NCBI Taxonomy" id="2838716"/>
    <lineage>
        <taxon>Bacteria</taxon>
        <taxon>Bacillati</taxon>
        <taxon>Bacillota</taxon>
        <taxon>Clostridia</taxon>
        <taxon>Eubacteriales</taxon>
        <taxon>Oscillospiraceae</taxon>
        <taxon>Oscillibacter</taxon>
    </lineage>
</organism>
<sequence>MTEVISVRFRGGCKNYYFDPCGHQVKMGDQVIVETSAGVEFATCTEGNHEVEDAAIVKPLSPMLRMATDNDRRTVEQNKKRESEAFDICEKKIAAHGLEMKLVNVSASFDGNKIVFYFTADGRVDFRELVRDLAGVFRARIELRQIGVRDEAKMIGGLGICGRPFCCSQFLDGFLPVSIKMAKTQNLSLNPAKISGTCGRLMCCLKYEQNVYEDAAKRMPKVESFVQTPDGPGNVKSVDLLRETVKVSLDSAPEPLKCYHGCEICVLRNGKGSREGIAIPERPARYVEETEEEALESPSFTTPFYMDTKLEEAPTREKIGAPGSGESKPRRRHRGGRRRGGSKSADGAEQPKAEAKRPEQKESKPRPPKQEPKPAQPKPAEGQAASGGEGETKRRRRPHHRGGRRRNKGGGEGGSSAPKSE</sequence>
<reference evidence="3" key="2">
    <citation type="submission" date="2021-04" db="EMBL/GenBank/DDBJ databases">
        <authorList>
            <person name="Gilroy R."/>
        </authorList>
    </citation>
    <scope>NUCLEOTIDE SEQUENCE</scope>
    <source>
        <strain evidence="3">ChiBcec18-1249</strain>
    </source>
</reference>
<dbReference type="PANTHER" id="PTHR43830">
    <property type="entry name" value="PROTEIN PSP1"/>
    <property type="match status" value="1"/>
</dbReference>
<evidence type="ECO:0000313" key="4">
    <source>
        <dbReference type="Proteomes" id="UP000823824"/>
    </source>
</evidence>
<accession>A0A9D2RS73</accession>
<gene>
    <name evidence="3" type="ORF">H9787_11025</name>
</gene>
<dbReference type="InterPro" id="IPR047767">
    <property type="entry name" value="PSP1-like"/>
</dbReference>
<dbReference type="NCBIfam" id="NF041131">
    <property type="entry name" value="RicT_YaaT_fam"/>
    <property type="match status" value="1"/>
</dbReference>
<feature type="region of interest" description="Disordered" evidence="1">
    <location>
        <begin position="311"/>
        <end position="421"/>
    </location>
</feature>
<dbReference type="Pfam" id="PF04468">
    <property type="entry name" value="PSP1"/>
    <property type="match status" value="1"/>
</dbReference>
<dbReference type="EMBL" id="DWZJ01000100">
    <property type="protein sequence ID" value="HJB14224.1"/>
    <property type="molecule type" value="Genomic_DNA"/>
</dbReference>
<proteinExistence type="predicted"/>
<dbReference type="GO" id="GO:0005737">
    <property type="term" value="C:cytoplasm"/>
    <property type="evidence" value="ECO:0007669"/>
    <property type="project" value="TreeGrafter"/>
</dbReference>
<name>A0A9D2RS73_9FIRM</name>
<dbReference type="InterPro" id="IPR007557">
    <property type="entry name" value="PSP1_C"/>
</dbReference>
<feature type="domain" description="PSP1 C-terminal" evidence="2">
    <location>
        <begin position="61"/>
        <end position="146"/>
    </location>
</feature>
<dbReference type="AlphaFoldDB" id="A0A9D2RS73"/>
<reference evidence="3" key="1">
    <citation type="journal article" date="2021" name="PeerJ">
        <title>Extensive microbial diversity within the chicken gut microbiome revealed by metagenomics and culture.</title>
        <authorList>
            <person name="Gilroy R."/>
            <person name="Ravi A."/>
            <person name="Getino M."/>
            <person name="Pursley I."/>
            <person name="Horton D.L."/>
            <person name="Alikhan N.F."/>
            <person name="Baker D."/>
            <person name="Gharbi K."/>
            <person name="Hall N."/>
            <person name="Watson M."/>
            <person name="Adriaenssens E.M."/>
            <person name="Foster-Nyarko E."/>
            <person name="Jarju S."/>
            <person name="Secka A."/>
            <person name="Antonio M."/>
            <person name="Oren A."/>
            <person name="Chaudhuri R.R."/>
            <person name="La Ragione R."/>
            <person name="Hildebrand F."/>
            <person name="Pallen M.J."/>
        </authorList>
    </citation>
    <scope>NUCLEOTIDE SEQUENCE</scope>
    <source>
        <strain evidence="3">ChiBcec18-1249</strain>
    </source>
</reference>
<dbReference type="Proteomes" id="UP000823824">
    <property type="component" value="Unassembled WGS sequence"/>
</dbReference>